<dbReference type="KEGG" id="fcy:FRACYDRAFT_155232"/>
<dbReference type="PROSITE" id="PS50014">
    <property type="entry name" value="BROMODOMAIN_2"/>
    <property type="match status" value="1"/>
</dbReference>
<dbReference type="CDD" id="cd04369">
    <property type="entry name" value="Bromodomain"/>
    <property type="match status" value="1"/>
</dbReference>
<dbReference type="OrthoDB" id="21449at2759"/>
<keyword evidence="1 2" id="KW-0103">Bromodomain</keyword>
<dbReference type="InParanoid" id="A0A1E7EUY5"/>
<dbReference type="PANTHER" id="PTHR22881">
    <property type="entry name" value="BROMODOMAIN CONTAINING PROTEIN"/>
    <property type="match status" value="1"/>
</dbReference>
<dbReference type="PRINTS" id="PR00503">
    <property type="entry name" value="BROMODOMAIN"/>
</dbReference>
<protein>
    <submittedName>
        <fullName evidence="4">Bromodomain-containing protein</fullName>
    </submittedName>
</protein>
<dbReference type="EMBL" id="KV784375">
    <property type="protein sequence ID" value="OEU09615.1"/>
    <property type="molecule type" value="Genomic_DNA"/>
</dbReference>
<accession>A0A1E7EUY5</accession>
<dbReference type="InterPro" id="IPR001487">
    <property type="entry name" value="Bromodomain"/>
</dbReference>
<evidence type="ECO:0000259" key="3">
    <source>
        <dbReference type="PROSITE" id="PS50014"/>
    </source>
</evidence>
<dbReference type="SUPFAM" id="SSF47370">
    <property type="entry name" value="Bromodomain"/>
    <property type="match status" value="1"/>
</dbReference>
<dbReference type="Proteomes" id="UP000095751">
    <property type="component" value="Unassembled WGS sequence"/>
</dbReference>
<sequence>IFSEPVPRDDFPEYYEQVKTPMDYGTMKKKLDNGEYRSGQAMQKDFRLVMQNCLQFNAHESDI</sequence>
<dbReference type="InterPro" id="IPR036427">
    <property type="entry name" value="Bromodomain-like_sf"/>
</dbReference>
<proteinExistence type="predicted"/>
<evidence type="ECO:0000313" key="5">
    <source>
        <dbReference type="Proteomes" id="UP000095751"/>
    </source>
</evidence>
<feature type="domain" description="Bromo" evidence="3">
    <location>
        <begin position="1"/>
        <end position="63"/>
    </location>
</feature>
<dbReference type="InterPro" id="IPR051831">
    <property type="entry name" value="Bromodomain_contain_prot"/>
</dbReference>
<dbReference type="PANTHER" id="PTHR22881:SF27">
    <property type="entry name" value="BROMODOMAIN CONTAINING 7_9"/>
    <property type="match status" value="1"/>
</dbReference>
<organism evidence="4 5">
    <name type="scientific">Fragilariopsis cylindrus CCMP1102</name>
    <dbReference type="NCBI Taxonomy" id="635003"/>
    <lineage>
        <taxon>Eukaryota</taxon>
        <taxon>Sar</taxon>
        <taxon>Stramenopiles</taxon>
        <taxon>Ochrophyta</taxon>
        <taxon>Bacillariophyta</taxon>
        <taxon>Bacillariophyceae</taxon>
        <taxon>Bacillariophycidae</taxon>
        <taxon>Bacillariales</taxon>
        <taxon>Bacillariaceae</taxon>
        <taxon>Fragilariopsis</taxon>
    </lineage>
</organism>
<evidence type="ECO:0000256" key="2">
    <source>
        <dbReference type="PROSITE-ProRule" id="PRU00035"/>
    </source>
</evidence>
<keyword evidence="5" id="KW-1185">Reference proteome</keyword>
<gene>
    <name evidence="4" type="ORF">FRACYDRAFT_155232</name>
</gene>
<evidence type="ECO:0000256" key="1">
    <source>
        <dbReference type="ARBA" id="ARBA00023117"/>
    </source>
</evidence>
<feature type="non-terminal residue" evidence="4">
    <location>
        <position position="1"/>
    </location>
</feature>
<evidence type="ECO:0000313" key="4">
    <source>
        <dbReference type="EMBL" id="OEU09615.1"/>
    </source>
</evidence>
<feature type="non-terminal residue" evidence="4">
    <location>
        <position position="63"/>
    </location>
</feature>
<name>A0A1E7EUY5_9STRA</name>
<dbReference type="Gene3D" id="1.20.920.10">
    <property type="entry name" value="Bromodomain-like"/>
    <property type="match status" value="1"/>
</dbReference>
<dbReference type="SMART" id="SM00297">
    <property type="entry name" value="BROMO"/>
    <property type="match status" value="1"/>
</dbReference>
<reference evidence="4 5" key="1">
    <citation type="submission" date="2016-09" db="EMBL/GenBank/DDBJ databases">
        <title>Extensive genetic diversity and differential bi-allelic expression allows diatom success in the polar Southern Ocean.</title>
        <authorList>
            <consortium name="DOE Joint Genome Institute"/>
            <person name="Mock T."/>
            <person name="Otillar R.P."/>
            <person name="Strauss J."/>
            <person name="Dupont C."/>
            <person name="Frickenhaus S."/>
            <person name="Maumus F."/>
            <person name="Mcmullan M."/>
            <person name="Sanges R."/>
            <person name="Schmutz J."/>
            <person name="Toseland A."/>
            <person name="Valas R."/>
            <person name="Veluchamy A."/>
            <person name="Ward B.J."/>
            <person name="Allen A."/>
            <person name="Barry K."/>
            <person name="Falciatore A."/>
            <person name="Ferrante M."/>
            <person name="Fortunato A.E."/>
            <person name="Gloeckner G."/>
            <person name="Gruber A."/>
            <person name="Hipkin R."/>
            <person name="Janech M."/>
            <person name="Kroth P."/>
            <person name="Leese F."/>
            <person name="Lindquist E."/>
            <person name="Lyon B.R."/>
            <person name="Martin J."/>
            <person name="Mayer C."/>
            <person name="Parker M."/>
            <person name="Quesneville H."/>
            <person name="Raymond J."/>
            <person name="Uhlig C."/>
            <person name="Valentin K.U."/>
            <person name="Worden A.Z."/>
            <person name="Armbrust E.V."/>
            <person name="Bowler C."/>
            <person name="Green B."/>
            <person name="Moulton V."/>
            <person name="Van Oosterhout C."/>
            <person name="Grigoriev I."/>
        </authorList>
    </citation>
    <scope>NUCLEOTIDE SEQUENCE [LARGE SCALE GENOMIC DNA]</scope>
    <source>
        <strain evidence="4 5">CCMP1102</strain>
    </source>
</reference>
<dbReference type="Pfam" id="PF00439">
    <property type="entry name" value="Bromodomain"/>
    <property type="match status" value="1"/>
</dbReference>
<dbReference type="AlphaFoldDB" id="A0A1E7EUY5"/>